<dbReference type="Gene3D" id="3.40.850.10">
    <property type="entry name" value="Kinesin motor domain"/>
    <property type="match status" value="1"/>
</dbReference>
<dbReference type="Proteomes" id="UP001152797">
    <property type="component" value="Unassembled WGS sequence"/>
</dbReference>
<dbReference type="InterPro" id="IPR008984">
    <property type="entry name" value="SMAD_FHA_dom_sf"/>
</dbReference>
<organism evidence="2">
    <name type="scientific">Cladocopium goreaui</name>
    <dbReference type="NCBI Taxonomy" id="2562237"/>
    <lineage>
        <taxon>Eukaryota</taxon>
        <taxon>Sar</taxon>
        <taxon>Alveolata</taxon>
        <taxon>Dinophyceae</taxon>
        <taxon>Suessiales</taxon>
        <taxon>Symbiodiniaceae</taxon>
        <taxon>Cladocopium</taxon>
    </lineage>
</organism>
<dbReference type="OrthoDB" id="441556at2759"/>
<dbReference type="InterPro" id="IPR036961">
    <property type="entry name" value="Kinesin_motor_dom_sf"/>
</dbReference>
<dbReference type="InterPro" id="IPR001752">
    <property type="entry name" value="Kinesin_motor_dom"/>
</dbReference>
<dbReference type="Pfam" id="PF00225">
    <property type="entry name" value="Kinesin"/>
    <property type="match status" value="1"/>
</dbReference>
<name>A0A9P1BIN2_9DINO</name>
<dbReference type="EMBL" id="CAMXCT020000064">
    <property type="protein sequence ID" value="CAL1126660.1"/>
    <property type="molecule type" value="Genomic_DNA"/>
</dbReference>
<gene>
    <name evidence="2" type="ORF">C1SCF055_LOCUS1804</name>
</gene>
<reference evidence="2" key="1">
    <citation type="submission" date="2022-10" db="EMBL/GenBank/DDBJ databases">
        <authorList>
            <person name="Chen Y."/>
            <person name="Dougan E. K."/>
            <person name="Chan C."/>
            <person name="Rhodes N."/>
            <person name="Thang M."/>
        </authorList>
    </citation>
    <scope>NUCLEOTIDE SEQUENCE</scope>
</reference>
<protein>
    <submittedName>
        <fullName evidence="3">Kinesin-like protein KIF13A</fullName>
    </submittedName>
</protein>
<sequence length="813" mass="90693">MEPTTTLLHLSAALPMPRLAVLRPPASSDVSVEVGNVSTVVLGNERVAVDAILDDDACISWASTAMLESALEGFSHGLVLHGAPQGQLIPRLLLHLGDQIQQKGYQLWFTALELLEDQLLDQQLDLLATGPLERREPPRFVLHPGLGTHAVGASEVPISDHAELKEWISFSQKRRVLTSSCLHAASSRSHQLFFLRLEAGQIHSRLGIFDLRSSAPSRSVPADLTTLESVLQSCHHPLACKLTIALKDLLTGTWHGSVLAEGSRSSFRWLKAWARPRLLCSLTKGLPRSAQLELLQGEVQALKLQTPDETRSEALAQRSALILEFSKKPLDRRRLARERVKTYEWCGVMTEETQEVLQQELMTPYLLNMSDDASLAGSLMYLLQRGERTSIGSDPDNTIVLDGLGMLPNLCSIVNLDDFKLTLSRPDFAKDHVLVNGKTMAKDSIVLSHHDRICLGRAQMVKLHIPHQGVETIQESEEKLGLQPLECLLPEDLAGFLPPLPRQGFEVNFANLQHLLEHSESLRNLQYYVKDLLPKLSATAQLACFETLRKACYLVDEANMITREVRPEDQLHFEVDLVWDIFRHPEEVLVIRLLSYSSSPRSATTSSQVLHYWSYAQFQARLELMRDAHRAATRSSWSSWSSVAAKEELMDPWRESNLFPLRHLLSHALFDRPEVEDLKMQLAEMRQELQEKTGSLEKKAEIISQLNEQLMGVVSLTQEIQEEVGLQSPHGASPITVVSMHDLAPHNDGSEENFTMSVSASTISDGAPTAPNDARSRGFKVDKLSGSILQTLAPALLSQSSLTPPHCYRDLHR</sequence>
<evidence type="ECO:0000313" key="2">
    <source>
        <dbReference type="EMBL" id="CAI3973285.1"/>
    </source>
</evidence>
<dbReference type="SUPFAM" id="SSF52540">
    <property type="entry name" value="P-loop containing nucleoside triphosphate hydrolases"/>
    <property type="match status" value="1"/>
</dbReference>
<dbReference type="GO" id="GO:0003777">
    <property type="term" value="F:microtubule motor activity"/>
    <property type="evidence" value="ECO:0007669"/>
    <property type="project" value="InterPro"/>
</dbReference>
<evidence type="ECO:0000313" key="3">
    <source>
        <dbReference type="EMBL" id="CAL4760597.1"/>
    </source>
</evidence>
<accession>A0A9P1BIN2</accession>
<dbReference type="GO" id="GO:0008017">
    <property type="term" value="F:microtubule binding"/>
    <property type="evidence" value="ECO:0007669"/>
    <property type="project" value="InterPro"/>
</dbReference>
<dbReference type="InterPro" id="IPR027417">
    <property type="entry name" value="P-loop_NTPase"/>
</dbReference>
<keyword evidence="4" id="KW-1185">Reference proteome</keyword>
<evidence type="ECO:0000313" key="4">
    <source>
        <dbReference type="Proteomes" id="UP001152797"/>
    </source>
</evidence>
<dbReference type="AlphaFoldDB" id="A0A9P1BIN2"/>
<dbReference type="EMBL" id="CAMXCT030000064">
    <property type="protein sequence ID" value="CAL4760597.1"/>
    <property type="molecule type" value="Genomic_DNA"/>
</dbReference>
<dbReference type="GO" id="GO:0007018">
    <property type="term" value="P:microtubule-based movement"/>
    <property type="evidence" value="ECO:0007669"/>
    <property type="project" value="InterPro"/>
</dbReference>
<dbReference type="SUPFAM" id="SSF49879">
    <property type="entry name" value="SMAD/FHA domain"/>
    <property type="match status" value="1"/>
</dbReference>
<evidence type="ECO:0000259" key="1">
    <source>
        <dbReference type="SMART" id="SM00129"/>
    </source>
</evidence>
<dbReference type="EMBL" id="CAMXCT010000064">
    <property type="protein sequence ID" value="CAI3973285.1"/>
    <property type="molecule type" value="Genomic_DNA"/>
</dbReference>
<proteinExistence type="predicted"/>
<reference evidence="3 4" key="2">
    <citation type="submission" date="2024-05" db="EMBL/GenBank/DDBJ databases">
        <authorList>
            <person name="Chen Y."/>
            <person name="Shah S."/>
            <person name="Dougan E. K."/>
            <person name="Thang M."/>
            <person name="Chan C."/>
        </authorList>
    </citation>
    <scope>NUCLEOTIDE SEQUENCE [LARGE SCALE GENOMIC DNA]</scope>
</reference>
<dbReference type="SMART" id="SM00129">
    <property type="entry name" value="KISc"/>
    <property type="match status" value="1"/>
</dbReference>
<feature type="domain" description="Kinesin motor" evidence="1">
    <location>
        <begin position="16"/>
        <end position="275"/>
    </location>
</feature>
<dbReference type="Gene3D" id="2.60.200.20">
    <property type="match status" value="1"/>
</dbReference>
<dbReference type="GO" id="GO:0005524">
    <property type="term" value="F:ATP binding"/>
    <property type="evidence" value="ECO:0007669"/>
    <property type="project" value="InterPro"/>
</dbReference>
<comment type="caution">
    <text evidence="2">The sequence shown here is derived from an EMBL/GenBank/DDBJ whole genome shotgun (WGS) entry which is preliminary data.</text>
</comment>